<dbReference type="InterPro" id="IPR046848">
    <property type="entry name" value="E_motif"/>
</dbReference>
<keyword evidence="4" id="KW-1185">Reference proteome</keyword>
<dbReference type="InterPro" id="IPR032867">
    <property type="entry name" value="DYW_dom"/>
</dbReference>
<feature type="repeat" description="PPR" evidence="1">
    <location>
        <begin position="322"/>
        <end position="356"/>
    </location>
</feature>
<proteinExistence type="predicted"/>
<accession>A0A8J5BXV5</accession>
<feature type="domain" description="DYW" evidence="2">
    <location>
        <begin position="548"/>
        <end position="622"/>
    </location>
</feature>
<evidence type="ECO:0000313" key="3">
    <source>
        <dbReference type="EMBL" id="KAG6467291.1"/>
    </source>
</evidence>
<name>A0A8J5BXV5_ZINOF</name>
<feature type="repeat" description="PPR" evidence="1">
    <location>
        <begin position="219"/>
        <end position="249"/>
    </location>
</feature>
<dbReference type="InterPro" id="IPR046960">
    <property type="entry name" value="PPR_At4g14850-like_plant"/>
</dbReference>
<dbReference type="GO" id="GO:0003723">
    <property type="term" value="F:RNA binding"/>
    <property type="evidence" value="ECO:0007669"/>
    <property type="project" value="InterPro"/>
</dbReference>
<dbReference type="NCBIfam" id="TIGR00756">
    <property type="entry name" value="PPR"/>
    <property type="match status" value="3"/>
</dbReference>
<organism evidence="3 4">
    <name type="scientific">Zingiber officinale</name>
    <name type="common">Ginger</name>
    <name type="synonym">Amomum zingiber</name>
    <dbReference type="NCBI Taxonomy" id="94328"/>
    <lineage>
        <taxon>Eukaryota</taxon>
        <taxon>Viridiplantae</taxon>
        <taxon>Streptophyta</taxon>
        <taxon>Embryophyta</taxon>
        <taxon>Tracheophyta</taxon>
        <taxon>Spermatophyta</taxon>
        <taxon>Magnoliopsida</taxon>
        <taxon>Liliopsida</taxon>
        <taxon>Zingiberales</taxon>
        <taxon>Zingiberaceae</taxon>
        <taxon>Zingiber</taxon>
    </lineage>
</organism>
<protein>
    <recommendedName>
        <fullName evidence="2">DYW domain-containing protein</fullName>
    </recommendedName>
</protein>
<dbReference type="PANTHER" id="PTHR47926">
    <property type="entry name" value="PENTATRICOPEPTIDE REPEAT-CONTAINING PROTEIN"/>
    <property type="match status" value="1"/>
</dbReference>
<dbReference type="Proteomes" id="UP000734854">
    <property type="component" value="Unassembled WGS sequence"/>
</dbReference>
<dbReference type="FunFam" id="1.25.40.10:FF:000031">
    <property type="entry name" value="Pentatricopeptide repeat-containing protein mitochondrial"/>
    <property type="match status" value="1"/>
</dbReference>
<dbReference type="GO" id="GO:0009451">
    <property type="term" value="P:RNA modification"/>
    <property type="evidence" value="ECO:0007669"/>
    <property type="project" value="InterPro"/>
</dbReference>
<dbReference type="AlphaFoldDB" id="A0A8J5BXV5"/>
<dbReference type="Pfam" id="PF13041">
    <property type="entry name" value="PPR_2"/>
    <property type="match status" value="2"/>
</dbReference>
<evidence type="ECO:0000259" key="2">
    <source>
        <dbReference type="Pfam" id="PF14432"/>
    </source>
</evidence>
<dbReference type="GO" id="GO:0008270">
    <property type="term" value="F:zinc ion binding"/>
    <property type="evidence" value="ECO:0007669"/>
    <property type="project" value="InterPro"/>
</dbReference>
<dbReference type="Pfam" id="PF14432">
    <property type="entry name" value="DYW_deaminase"/>
    <property type="match status" value="1"/>
</dbReference>
<dbReference type="OrthoDB" id="1487578at2759"/>
<reference evidence="3 4" key="1">
    <citation type="submission" date="2020-08" db="EMBL/GenBank/DDBJ databases">
        <title>Plant Genome Project.</title>
        <authorList>
            <person name="Zhang R.-G."/>
        </authorList>
    </citation>
    <scope>NUCLEOTIDE SEQUENCE [LARGE SCALE GENOMIC DNA]</scope>
    <source>
        <tissue evidence="3">Rhizome</tissue>
    </source>
</reference>
<dbReference type="PROSITE" id="PS51375">
    <property type="entry name" value="PPR"/>
    <property type="match status" value="2"/>
</dbReference>
<dbReference type="InterPro" id="IPR002885">
    <property type="entry name" value="PPR_rpt"/>
</dbReference>
<dbReference type="Pfam" id="PF01535">
    <property type="entry name" value="PPR"/>
    <property type="match status" value="3"/>
</dbReference>
<gene>
    <name evidence="3" type="ORF">ZIOFF_074901</name>
</gene>
<dbReference type="EMBL" id="JACMSC010000067">
    <property type="protein sequence ID" value="KAG6467291.1"/>
    <property type="molecule type" value="Genomic_DNA"/>
</dbReference>
<evidence type="ECO:0000256" key="1">
    <source>
        <dbReference type="PROSITE-ProRule" id="PRU00708"/>
    </source>
</evidence>
<comment type="caution">
    <text evidence="3">The sequence shown here is derived from an EMBL/GenBank/DDBJ whole genome shotgun (WGS) entry which is preliminary data.</text>
</comment>
<dbReference type="PANTHER" id="PTHR47926:SF503">
    <property type="entry name" value="PENTATRICOPEPTIDE REPEAT-CONTAINING PROTEIN"/>
    <property type="match status" value="1"/>
</dbReference>
<dbReference type="Pfam" id="PF20431">
    <property type="entry name" value="E_motif"/>
    <property type="match status" value="1"/>
</dbReference>
<sequence length="622" mass="67982">MQSVPAHASGGCACMSAVGLRQLAASGRHHKALALLRHTLLFYPQPPIPIASLLPSALLAAAALSLPAAAFHLHAISLKSGLLPSDAYVLTTVVTAYSRLRLLPLACRLLDELPAAEIATSAFNALICGHALASSPSPAALATFRRMRLAGVPFDDVTFLALLPAAPPASIPPLHGVAFRSSLVFAPSVSNCLLSCFSRIGAVDVARQLFDEMPDQRKDLVSWNAMISCYAQNGLAHQVLAFYDKMKESTSVEPDAITLIGVLSSCANLGAHSIGRRIESFINQKDSYASNTHIKNALINLHAKCGDLARARKVFDEMHLRTIVSWTAIIAGYGMHGHGDEALFLFDKMLEEGIKPDEVVMVSVLSVCSHVGMTDKGMEYFASMKTVHGIMPSREHYACMVDLLGRAGQLKEAWDLIVSMPMEPDSPIWGALLGACKIHKNVELGELAFEKVSKLDPTNVGYYVLLSNIYSDAGRLDGVARIRAIMKQNGLKKDPGCSYVDYKGKVHLFMADDHSHPQANRIYKMILQLEAMVKNDNRVYRNKTTENLPLTGIHSEKLALTFGLLNTESGEEIVVIKNLRVCEDCHHFMKTVSHIVNRKFIVRDASRFHHFEGGACSCKDYW</sequence>
<dbReference type="FunFam" id="1.25.40.10:FF:000366">
    <property type="entry name" value="Pentatricopeptide (PPR) repeat-containing protein"/>
    <property type="match status" value="1"/>
</dbReference>
<evidence type="ECO:0000313" key="4">
    <source>
        <dbReference type="Proteomes" id="UP000734854"/>
    </source>
</evidence>